<organism evidence="11">
    <name type="scientific">Ignisphaera aggregans</name>
    <dbReference type="NCBI Taxonomy" id="334771"/>
    <lineage>
        <taxon>Archaea</taxon>
        <taxon>Thermoproteota</taxon>
        <taxon>Thermoprotei</taxon>
        <taxon>Desulfurococcales</taxon>
        <taxon>Desulfurococcaceae</taxon>
        <taxon>Ignisphaera</taxon>
    </lineage>
</organism>
<evidence type="ECO:0000256" key="8">
    <source>
        <dbReference type="ARBA" id="ARBA00023002"/>
    </source>
</evidence>
<dbReference type="AlphaFoldDB" id="A0A7C2VDX2"/>
<dbReference type="PIRSF" id="PIRSF000164">
    <property type="entry name" value="DHO_oxidase"/>
    <property type="match status" value="1"/>
</dbReference>
<keyword evidence="7 9" id="KW-0665">Pyrimidine biosynthesis</keyword>
<feature type="binding site" evidence="9">
    <location>
        <position position="147"/>
    </location>
    <ligand>
        <name>FMN</name>
        <dbReference type="ChEBI" id="CHEBI:58210"/>
    </ligand>
</feature>
<dbReference type="InterPro" id="IPR001295">
    <property type="entry name" value="Dihydroorotate_DH_CS"/>
</dbReference>
<dbReference type="InterPro" id="IPR024920">
    <property type="entry name" value="Dihydroorotate_DH_1"/>
</dbReference>
<feature type="binding site" evidence="9">
    <location>
        <position position="109"/>
    </location>
    <ligand>
        <name>substrate</name>
    </ligand>
</feature>
<dbReference type="NCBIfam" id="TIGR01037">
    <property type="entry name" value="pyrD_sub1_fam"/>
    <property type="match status" value="1"/>
</dbReference>
<dbReference type="Pfam" id="PF01180">
    <property type="entry name" value="DHO_dh"/>
    <property type="match status" value="1"/>
</dbReference>
<dbReference type="GO" id="GO:0005737">
    <property type="term" value="C:cytoplasm"/>
    <property type="evidence" value="ECO:0007669"/>
    <property type="project" value="UniProtKB-SubCell"/>
</dbReference>
<keyword evidence="5 9" id="KW-0285">Flavoprotein</keyword>
<sequence>MNASGILGARKEHVARLVEYGVSAVVTKTITVEPREGYSPPIIVELPTGGIINAVGLENPGKTVIGELVSEARRLGVPIIVSVGGRSEGEFIDVALEADKNGANAIELNLSCPHAKGYGIEIGSDPVTVYSTVKAVASTVKTPVIAKLGLCDKMVESAIKALEAGAKALTLINTIRAIYIDVFTAKPVLSNIFGGLSGPPLHPIAVRAVYEVYRETGAEIIGSGGVYDWKTAAEMILAGAKAIQIGTALMKEPRKVIQGIVEGLKAWLEEINISNIEYAVGLAQKV</sequence>
<dbReference type="Gene3D" id="3.20.20.70">
    <property type="entry name" value="Aldolase class I"/>
    <property type="match status" value="1"/>
</dbReference>
<feature type="binding site" evidence="9">
    <location>
        <position position="198"/>
    </location>
    <ligand>
        <name>FMN</name>
        <dbReference type="ChEBI" id="CHEBI:58210"/>
    </ligand>
</feature>
<feature type="binding site" evidence="9">
    <location>
        <position position="28"/>
    </location>
    <ligand>
        <name>substrate</name>
    </ligand>
</feature>
<feature type="domain" description="Dihydroorotate dehydrogenase catalytic" evidence="10">
    <location>
        <begin position="1"/>
        <end position="267"/>
    </location>
</feature>
<feature type="binding site" evidence="9">
    <location>
        <position position="109"/>
    </location>
    <ligand>
        <name>FMN</name>
        <dbReference type="ChEBI" id="CHEBI:58210"/>
    </ligand>
</feature>
<dbReference type="InterPro" id="IPR049622">
    <property type="entry name" value="Dihydroorotate_DH_I"/>
</dbReference>
<evidence type="ECO:0000256" key="6">
    <source>
        <dbReference type="ARBA" id="ARBA00022643"/>
    </source>
</evidence>
<feature type="binding site" evidence="9">
    <location>
        <begin position="246"/>
        <end position="247"/>
    </location>
    <ligand>
        <name>FMN</name>
        <dbReference type="ChEBI" id="CHEBI:58210"/>
    </ligand>
</feature>
<reference evidence="11" key="1">
    <citation type="journal article" date="2020" name="mSystems">
        <title>Genome- and Community-Level Interaction Insights into Carbon Utilization and Element Cycling Functions of Hydrothermarchaeota in Hydrothermal Sediment.</title>
        <authorList>
            <person name="Zhou Z."/>
            <person name="Liu Y."/>
            <person name="Xu W."/>
            <person name="Pan J."/>
            <person name="Luo Z.H."/>
            <person name="Li M."/>
        </authorList>
    </citation>
    <scope>NUCLEOTIDE SEQUENCE [LARGE SCALE GENOMIC DNA]</scope>
    <source>
        <strain evidence="11">SpSt-16</strain>
    </source>
</reference>
<comment type="cofactor">
    <cofactor evidence="9">
        <name>FMN</name>
        <dbReference type="ChEBI" id="CHEBI:58210"/>
    </cofactor>
    <text evidence="9">Binds 1 FMN per subunit.</text>
</comment>
<name>A0A7C2VDX2_9CREN</name>
<protein>
    <recommendedName>
        <fullName evidence="9">Dihydroorotate dehydrogenase</fullName>
        <shortName evidence="9">DHOD</shortName>
        <shortName evidence="9">DHODase</shortName>
        <shortName evidence="9">DHOdehase</shortName>
        <ecNumber evidence="9">1.3.-.-</ecNumber>
    </recommendedName>
</protein>
<comment type="caution">
    <text evidence="9">Lacks conserved residue(s) required for the propagation of feature annotation.</text>
</comment>
<feature type="binding site" evidence="9">
    <location>
        <begin position="173"/>
        <end position="174"/>
    </location>
    <ligand>
        <name>substrate</name>
    </ligand>
</feature>
<evidence type="ECO:0000256" key="2">
    <source>
        <dbReference type="ARBA" id="ARBA00004725"/>
    </source>
</evidence>
<dbReference type="SUPFAM" id="SSF51395">
    <property type="entry name" value="FMN-linked oxidoreductases"/>
    <property type="match status" value="1"/>
</dbReference>
<dbReference type="PANTHER" id="PTHR48109:SF1">
    <property type="entry name" value="DIHYDROOROTATE DEHYDROGENASE (FUMARATE)"/>
    <property type="match status" value="1"/>
</dbReference>
<dbReference type="PANTHER" id="PTHR48109">
    <property type="entry name" value="DIHYDROOROTATE DEHYDROGENASE (QUINONE), MITOCHONDRIAL-RELATED"/>
    <property type="match status" value="1"/>
</dbReference>
<evidence type="ECO:0000256" key="5">
    <source>
        <dbReference type="ARBA" id="ARBA00022630"/>
    </source>
</evidence>
<evidence type="ECO:0000256" key="9">
    <source>
        <dbReference type="HAMAP-Rule" id="MF_00224"/>
    </source>
</evidence>
<comment type="similarity">
    <text evidence="3 9">Belongs to the dihydroorotate dehydrogenase family. Type 1 subfamily.</text>
</comment>
<feature type="binding site" evidence="9">
    <location>
        <begin position="224"/>
        <end position="225"/>
    </location>
    <ligand>
        <name>FMN</name>
        <dbReference type="ChEBI" id="CHEBI:58210"/>
    </ligand>
</feature>
<dbReference type="NCBIfam" id="NF041011">
    <property type="entry name" value="dihydoor_dh_Arch"/>
    <property type="match status" value="1"/>
</dbReference>
<feature type="binding site" evidence="9">
    <location>
        <begin position="28"/>
        <end position="29"/>
    </location>
    <ligand>
        <name>FMN</name>
        <dbReference type="ChEBI" id="CHEBI:58210"/>
    </ligand>
</feature>
<dbReference type="GO" id="GO:0004152">
    <property type="term" value="F:dihydroorotate dehydrogenase activity"/>
    <property type="evidence" value="ECO:0007669"/>
    <property type="project" value="UniProtKB-UniRule"/>
</dbReference>
<proteinExistence type="inferred from homology"/>
<gene>
    <name evidence="9" type="primary">pyrD</name>
    <name evidence="11" type="ORF">ENO77_04230</name>
</gene>
<comment type="caution">
    <text evidence="11">The sequence shown here is derived from an EMBL/GenBank/DDBJ whole genome shotgun (WGS) entry which is preliminary data.</text>
</comment>
<evidence type="ECO:0000256" key="3">
    <source>
        <dbReference type="ARBA" id="ARBA00008008"/>
    </source>
</evidence>
<evidence type="ECO:0000256" key="4">
    <source>
        <dbReference type="ARBA" id="ARBA00022490"/>
    </source>
</evidence>
<dbReference type="FunFam" id="3.20.20.70:FF:000027">
    <property type="entry name" value="Dihydropyrimidine dehydrogenase [NADP(+)]"/>
    <property type="match status" value="1"/>
</dbReference>
<evidence type="ECO:0000256" key="1">
    <source>
        <dbReference type="ARBA" id="ARBA00004496"/>
    </source>
</evidence>
<feature type="binding site" evidence="9">
    <location>
        <position position="4"/>
    </location>
    <ligand>
        <name>FMN</name>
        <dbReference type="ChEBI" id="CHEBI:58210"/>
    </ligand>
</feature>
<accession>A0A7C2VDX2</accession>
<dbReference type="UniPathway" id="UPA00070"/>
<evidence type="ECO:0000313" key="11">
    <source>
        <dbReference type="EMBL" id="HEW53353.1"/>
    </source>
</evidence>
<dbReference type="HAMAP" id="MF_00224">
    <property type="entry name" value="DHO_dh_type1"/>
    <property type="match status" value="1"/>
</dbReference>
<evidence type="ECO:0000259" key="10">
    <source>
        <dbReference type="Pfam" id="PF01180"/>
    </source>
</evidence>
<dbReference type="InterPro" id="IPR013785">
    <property type="entry name" value="Aldolase_TIM"/>
</dbReference>
<dbReference type="InterPro" id="IPR053488">
    <property type="entry name" value="DHODH_Type1"/>
</dbReference>
<dbReference type="EMBL" id="DSGT01000011">
    <property type="protein sequence ID" value="HEW53353.1"/>
    <property type="molecule type" value="Genomic_DNA"/>
</dbReference>
<feature type="binding site" evidence="9">
    <location>
        <position position="172"/>
    </location>
    <ligand>
        <name>FMN</name>
        <dbReference type="ChEBI" id="CHEBI:58210"/>
    </ligand>
</feature>
<dbReference type="EC" id="1.3.-.-" evidence="9"/>
<comment type="pathway">
    <text evidence="2 9">Pyrimidine metabolism; UMP biosynthesis via de novo pathway.</text>
</comment>
<comment type="catalytic activity">
    <reaction evidence="9">
        <text>(S)-dihydroorotate + A = orotate + AH2</text>
        <dbReference type="Rhea" id="RHEA:18073"/>
        <dbReference type="ChEBI" id="CHEBI:13193"/>
        <dbReference type="ChEBI" id="CHEBI:17499"/>
        <dbReference type="ChEBI" id="CHEBI:30839"/>
        <dbReference type="ChEBI" id="CHEBI:30864"/>
    </reaction>
</comment>
<feature type="binding site" evidence="9">
    <location>
        <begin position="53"/>
        <end position="57"/>
    </location>
    <ligand>
        <name>substrate</name>
    </ligand>
</feature>
<feature type="active site" description="Nucleophile" evidence="9">
    <location>
        <position position="112"/>
    </location>
</feature>
<dbReference type="NCBIfam" id="NF005574">
    <property type="entry name" value="PRK07259.1"/>
    <property type="match status" value="1"/>
</dbReference>
<dbReference type="InterPro" id="IPR012135">
    <property type="entry name" value="Dihydroorotate_DH_1_2"/>
</dbReference>
<dbReference type="GO" id="GO:0006207">
    <property type="term" value="P:'de novo' pyrimidine nucleobase biosynthetic process"/>
    <property type="evidence" value="ECO:0007669"/>
    <property type="project" value="InterPro"/>
</dbReference>
<dbReference type="InterPro" id="IPR005720">
    <property type="entry name" value="Dihydroorotate_DH_cat"/>
</dbReference>
<comment type="subcellular location">
    <subcellularLocation>
        <location evidence="1 9">Cytoplasm</location>
    </subcellularLocation>
</comment>
<evidence type="ECO:0000256" key="7">
    <source>
        <dbReference type="ARBA" id="ARBA00022975"/>
    </source>
</evidence>
<keyword evidence="6 9" id="KW-0288">FMN</keyword>
<keyword evidence="8 9" id="KW-0560">Oxidoreductase</keyword>
<comment type="function">
    <text evidence="9">Catalyzes the conversion of dihydroorotate to orotate.</text>
</comment>
<dbReference type="PROSITE" id="PS00912">
    <property type="entry name" value="DHODEHASE_2"/>
    <property type="match status" value="1"/>
</dbReference>
<dbReference type="GO" id="GO:0044205">
    <property type="term" value="P:'de novo' UMP biosynthetic process"/>
    <property type="evidence" value="ECO:0007669"/>
    <property type="project" value="UniProtKB-UniRule"/>
</dbReference>
<dbReference type="InterPro" id="IPR050074">
    <property type="entry name" value="DHO_dehydrogenase"/>
</dbReference>
<keyword evidence="4 9" id="KW-0963">Cytoplasm</keyword>